<reference evidence="3" key="1">
    <citation type="submission" date="2021-01" db="EMBL/GenBank/DDBJ databases">
        <title>A chromosome-scale assembly of European eel, Anguilla anguilla.</title>
        <authorList>
            <person name="Henkel C."/>
            <person name="Jong-Raadsen S.A."/>
            <person name="Dufour S."/>
            <person name="Weltzien F.-A."/>
            <person name="Palstra A.P."/>
            <person name="Pelster B."/>
            <person name="Spaink H.P."/>
            <person name="Van Den Thillart G.E."/>
            <person name="Jansen H."/>
            <person name="Zahm M."/>
            <person name="Klopp C."/>
            <person name="Cedric C."/>
            <person name="Louis A."/>
            <person name="Berthelot C."/>
            <person name="Parey E."/>
            <person name="Roest Crollius H."/>
            <person name="Montfort J."/>
            <person name="Robinson-Rechavi M."/>
            <person name="Bucao C."/>
            <person name="Bouchez O."/>
            <person name="Gislard M."/>
            <person name="Lluch J."/>
            <person name="Milhes M."/>
            <person name="Lampietro C."/>
            <person name="Lopez Roques C."/>
            <person name="Donnadieu C."/>
            <person name="Braasch I."/>
            <person name="Desvignes T."/>
            <person name="Postlethwait J."/>
            <person name="Bobe J."/>
            <person name="Guiguen Y."/>
            <person name="Dirks R."/>
        </authorList>
    </citation>
    <scope>NUCLEOTIDE SEQUENCE</scope>
    <source>
        <strain evidence="3">Tag_6206</strain>
        <tissue evidence="3">Liver</tissue>
    </source>
</reference>
<dbReference type="SUPFAM" id="SSF46934">
    <property type="entry name" value="UBA-like"/>
    <property type="match status" value="1"/>
</dbReference>
<keyword evidence="4" id="KW-1185">Reference proteome</keyword>
<dbReference type="CDD" id="cd14316">
    <property type="entry name" value="UBA2_UBAP1_like"/>
    <property type="match status" value="1"/>
</dbReference>
<dbReference type="Proteomes" id="UP001044222">
    <property type="component" value="Unassembled WGS sequence"/>
</dbReference>
<proteinExistence type="predicted"/>
<dbReference type="Gene3D" id="1.20.120.1920">
    <property type="entry name" value="UBAP1 SOUBA domain"/>
    <property type="match status" value="1"/>
</dbReference>
<dbReference type="GO" id="GO:0000813">
    <property type="term" value="C:ESCRT I complex"/>
    <property type="evidence" value="ECO:0007669"/>
    <property type="project" value="InterPro"/>
</dbReference>
<evidence type="ECO:0000313" key="3">
    <source>
        <dbReference type="EMBL" id="KAG5849065.1"/>
    </source>
</evidence>
<dbReference type="EMBL" id="JAFIRN010000005">
    <property type="protein sequence ID" value="KAG5849065.1"/>
    <property type="molecule type" value="Genomic_DNA"/>
</dbReference>
<feature type="compositionally biased region" description="Low complexity" evidence="1">
    <location>
        <begin position="235"/>
        <end position="245"/>
    </location>
</feature>
<feature type="compositionally biased region" description="Basic residues" evidence="1">
    <location>
        <begin position="224"/>
        <end position="234"/>
    </location>
</feature>
<dbReference type="InterPro" id="IPR049467">
    <property type="entry name" value="UBAP-1-like_UBA2"/>
</dbReference>
<organism evidence="3 4">
    <name type="scientific">Anguilla anguilla</name>
    <name type="common">European freshwater eel</name>
    <name type="synonym">Muraena anguilla</name>
    <dbReference type="NCBI Taxonomy" id="7936"/>
    <lineage>
        <taxon>Eukaryota</taxon>
        <taxon>Metazoa</taxon>
        <taxon>Chordata</taxon>
        <taxon>Craniata</taxon>
        <taxon>Vertebrata</taxon>
        <taxon>Euteleostomi</taxon>
        <taxon>Actinopterygii</taxon>
        <taxon>Neopterygii</taxon>
        <taxon>Teleostei</taxon>
        <taxon>Anguilliformes</taxon>
        <taxon>Anguillidae</taxon>
        <taxon>Anguilla</taxon>
    </lineage>
</organism>
<dbReference type="GO" id="GO:0043130">
    <property type="term" value="F:ubiquitin binding"/>
    <property type="evidence" value="ECO:0007669"/>
    <property type="project" value="InterPro"/>
</dbReference>
<feature type="region of interest" description="Disordered" evidence="1">
    <location>
        <begin position="195"/>
        <end position="305"/>
    </location>
</feature>
<evidence type="ECO:0000313" key="4">
    <source>
        <dbReference type="Proteomes" id="UP001044222"/>
    </source>
</evidence>
<accession>A0A9D3MHM5</accession>
<dbReference type="AlphaFoldDB" id="A0A9D3MHM5"/>
<protein>
    <recommendedName>
        <fullName evidence="2">Ubiquitin-associated protein 1-like UBA2 domain-containing protein</fullName>
    </recommendedName>
</protein>
<sequence>MNCLDEVSFKVPMGSLEGTLEEVELVTAPELCLPDYLQILRETKYEFSIEKWVLRGLQRSYPSAPQMHLPHSRSEVVASCPPYWLMFSSPQESRLARRRSSDLWEPTLRQRSRSLNAADLRYMHPRVKFLISDSEGDEGYSEDDEGSSTEEDKSTIHEDAERPPSSALRRQFHGLKDLGPSSRNLNPPSLRNVAHLRKSSSSSLHEFRKNSLERPRTSSPQRQGQRRPTRRLHSLSRSSRQHSLSPQPPSSSPPCHLQPRPATAGHIPSIKSHKPTTPSLSPYSCLPPPPSAPHPLGSHTSAPDSSVELLSALSQEEQELLEAVTKKGYPLRTAIIALQKTGRQSPEQILSYLVTCDRLCKLGYDSVQVEEALEMFHNCETKAAEFLHLLAQFNEMGFQQNAIKEVLLVHENHCERALEELMTRVAS</sequence>
<evidence type="ECO:0000259" key="2">
    <source>
        <dbReference type="Pfam" id="PF21267"/>
    </source>
</evidence>
<feature type="domain" description="Ubiquitin-associated protein 1-like UBA2" evidence="2">
    <location>
        <begin position="386"/>
        <end position="424"/>
    </location>
</feature>
<dbReference type="PANTHER" id="PTHR15960">
    <property type="entry name" value="LD44032P"/>
    <property type="match status" value="1"/>
</dbReference>
<feature type="compositionally biased region" description="Basic and acidic residues" evidence="1">
    <location>
        <begin position="205"/>
        <end position="216"/>
    </location>
</feature>
<dbReference type="PANTHER" id="PTHR15960:SF3">
    <property type="entry name" value="UBIQUITIN-ASSOCIATED PROTEIN 1-LIKE"/>
    <property type="match status" value="1"/>
</dbReference>
<evidence type="ECO:0000256" key="1">
    <source>
        <dbReference type="SAM" id="MobiDB-lite"/>
    </source>
</evidence>
<dbReference type="Pfam" id="PF21267">
    <property type="entry name" value="UBAP-1_UBA2"/>
    <property type="match status" value="1"/>
</dbReference>
<dbReference type="GO" id="GO:0043162">
    <property type="term" value="P:ubiquitin-dependent protein catabolic process via the multivesicular body sorting pathway"/>
    <property type="evidence" value="ECO:0007669"/>
    <property type="project" value="InterPro"/>
</dbReference>
<feature type="compositionally biased region" description="Acidic residues" evidence="1">
    <location>
        <begin position="134"/>
        <end position="149"/>
    </location>
</feature>
<feature type="compositionally biased region" description="Basic and acidic residues" evidence="1">
    <location>
        <begin position="150"/>
        <end position="162"/>
    </location>
</feature>
<dbReference type="InterPro" id="IPR042575">
    <property type="entry name" value="UBAP1_C"/>
</dbReference>
<dbReference type="InterPro" id="IPR009060">
    <property type="entry name" value="UBA-like_sf"/>
</dbReference>
<dbReference type="InterPro" id="IPR038870">
    <property type="entry name" value="UBAP1"/>
</dbReference>
<name>A0A9D3MHM5_ANGAN</name>
<comment type="caution">
    <text evidence="3">The sequence shown here is derived from an EMBL/GenBank/DDBJ whole genome shotgun (WGS) entry which is preliminary data.</text>
</comment>
<feature type="region of interest" description="Disordered" evidence="1">
    <location>
        <begin position="133"/>
        <end position="168"/>
    </location>
</feature>
<gene>
    <name evidence="3" type="ORF">ANANG_G00106090</name>
</gene>